<dbReference type="AlphaFoldDB" id="A0A0S3RY66"/>
<dbReference type="Proteomes" id="UP000291084">
    <property type="component" value="Chromosome 4"/>
</dbReference>
<feature type="compositionally biased region" description="Low complexity" evidence="1">
    <location>
        <begin position="111"/>
        <end position="125"/>
    </location>
</feature>
<evidence type="ECO:0000256" key="1">
    <source>
        <dbReference type="SAM" id="MobiDB-lite"/>
    </source>
</evidence>
<feature type="region of interest" description="Disordered" evidence="1">
    <location>
        <begin position="111"/>
        <end position="132"/>
    </location>
</feature>
<sequence>MVSDNPNSNLFPKLIWGEFFFSTDRPCVGSCVTLSLLPRSREVVGGISLFFIFVHGTSSSPNRFGLASFRKMEVILVPSLSWGSGAVVAERRGSSLATQAWRSLRGGVCRSGDSLRSRGGSRSSPPSNPRRWTRVGCKQYHDGIAGAAEVPSLRSDSRRQLPFSSSSSGCDWVLRGCCFD</sequence>
<evidence type="ECO:0000313" key="3">
    <source>
        <dbReference type="Proteomes" id="UP000291084"/>
    </source>
</evidence>
<dbReference type="EMBL" id="AP015037">
    <property type="protein sequence ID" value="BAT85504.1"/>
    <property type="molecule type" value="Genomic_DNA"/>
</dbReference>
<protein>
    <submittedName>
        <fullName evidence="2">Uncharacterized protein</fullName>
    </submittedName>
</protein>
<gene>
    <name evidence="2" type="primary">Vigan.04G306100</name>
    <name evidence="2" type="ORF">VIGAN_04306100</name>
</gene>
<proteinExistence type="predicted"/>
<keyword evidence="3" id="KW-1185">Reference proteome</keyword>
<accession>A0A0S3RY66</accession>
<reference evidence="2 3" key="1">
    <citation type="journal article" date="2015" name="Sci. Rep.">
        <title>The power of single molecule real-time sequencing technology in the de novo assembly of a eukaryotic genome.</title>
        <authorList>
            <person name="Sakai H."/>
            <person name="Naito K."/>
            <person name="Ogiso-Tanaka E."/>
            <person name="Takahashi Y."/>
            <person name="Iseki K."/>
            <person name="Muto C."/>
            <person name="Satou K."/>
            <person name="Teruya K."/>
            <person name="Shiroma A."/>
            <person name="Shimoji M."/>
            <person name="Hirano T."/>
            <person name="Itoh T."/>
            <person name="Kaga A."/>
            <person name="Tomooka N."/>
        </authorList>
    </citation>
    <scope>NUCLEOTIDE SEQUENCE [LARGE SCALE GENOMIC DNA]</scope>
    <source>
        <strain evidence="3">cv. Shumari</strain>
    </source>
</reference>
<organism evidence="2 3">
    <name type="scientific">Vigna angularis var. angularis</name>
    <dbReference type="NCBI Taxonomy" id="157739"/>
    <lineage>
        <taxon>Eukaryota</taxon>
        <taxon>Viridiplantae</taxon>
        <taxon>Streptophyta</taxon>
        <taxon>Embryophyta</taxon>
        <taxon>Tracheophyta</taxon>
        <taxon>Spermatophyta</taxon>
        <taxon>Magnoliopsida</taxon>
        <taxon>eudicotyledons</taxon>
        <taxon>Gunneridae</taxon>
        <taxon>Pentapetalae</taxon>
        <taxon>rosids</taxon>
        <taxon>fabids</taxon>
        <taxon>Fabales</taxon>
        <taxon>Fabaceae</taxon>
        <taxon>Papilionoideae</taxon>
        <taxon>50 kb inversion clade</taxon>
        <taxon>NPAAA clade</taxon>
        <taxon>indigoferoid/millettioid clade</taxon>
        <taxon>Phaseoleae</taxon>
        <taxon>Vigna</taxon>
    </lineage>
</organism>
<name>A0A0S3RY66_PHAAN</name>
<evidence type="ECO:0000313" key="2">
    <source>
        <dbReference type="EMBL" id="BAT85504.1"/>
    </source>
</evidence>